<protein>
    <submittedName>
        <fullName evidence="4">3-oxoacyl-ACP reductase</fullName>
    </submittedName>
</protein>
<dbReference type="Pfam" id="PF00106">
    <property type="entry name" value="adh_short"/>
    <property type="match status" value="1"/>
</dbReference>
<keyword evidence="2" id="KW-0560">Oxidoreductase</keyword>
<evidence type="ECO:0000313" key="5">
    <source>
        <dbReference type="Proteomes" id="UP000627984"/>
    </source>
</evidence>
<dbReference type="InterPro" id="IPR036291">
    <property type="entry name" value="NAD(P)-bd_dom_sf"/>
</dbReference>
<dbReference type="AlphaFoldDB" id="A0AA37BK53"/>
<dbReference type="InterPro" id="IPR020904">
    <property type="entry name" value="Sc_DH/Rdtase_CS"/>
</dbReference>
<reference evidence="4" key="2">
    <citation type="submission" date="2022-09" db="EMBL/GenBank/DDBJ databases">
        <authorList>
            <person name="Sun Q."/>
            <person name="Ohkuma M."/>
        </authorList>
    </citation>
    <scope>NUCLEOTIDE SEQUENCE</scope>
    <source>
        <strain evidence="4">JCM 3093</strain>
    </source>
</reference>
<organism evidence="4 5">
    <name type="scientific">Planomonospora parontospora</name>
    <dbReference type="NCBI Taxonomy" id="58119"/>
    <lineage>
        <taxon>Bacteria</taxon>
        <taxon>Bacillati</taxon>
        <taxon>Actinomycetota</taxon>
        <taxon>Actinomycetes</taxon>
        <taxon>Streptosporangiales</taxon>
        <taxon>Streptosporangiaceae</taxon>
        <taxon>Planomonospora</taxon>
    </lineage>
</organism>
<proteinExistence type="inferred from homology"/>
<dbReference type="PANTHER" id="PTHR43669">
    <property type="entry name" value="5-KETO-D-GLUCONATE 5-REDUCTASE"/>
    <property type="match status" value="1"/>
</dbReference>
<dbReference type="PRINTS" id="PR00080">
    <property type="entry name" value="SDRFAMILY"/>
</dbReference>
<dbReference type="InterPro" id="IPR002347">
    <property type="entry name" value="SDR_fam"/>
</dbReference>
<dbReference type="EMBL" id="BMQD01000014">
    <property type="protein sequence ID" value="GGK81031.1"/>
    <property type="molecule type" value="Genomic_DNA"/>
</dbReference>
<name>A0AA37BK53_9ACTN</name>
<dbReference type="CDD" id="cd05233">
    <property type="entry name" value="SDR_c"/>
    <property type="match status" value="1"/>
</dbReference>
<dbReference type="PROSITE" id="PS00061">
    <property type="entry name" value="ADH_SHORT"/>
    <property type="match status" value="1"/>
</dbReference>
<dbReference type="GO" id="GO:0016491">
    <property type="term" value="F:oxidoreductase activity"/>
    <property type="evidence" value="ECO:0007669"/>
    <property type="project" value="UniProtKB-KW"/>
</dbReference>
<evidence type="ECO:0000256" key="2">
    <source>
        <dbReference type="ARBA" id="ARBA00023002"/>
    </source>
</evidence>
<evidence type="ECO:0000256" key="3">
    <source>
        <dbReference type="RuleBase" id="RU000363"/>
    </source>
</evidence>
<dbReference type="PRINTS" id="PR00081">
    <property type="entry name" value="GDHRDH"/>
</dbReference>
<sequence>MAVAPAGARSRAEENLMDLQLSGRVAVVTGASKGIGLAVVRTFLEEGARVVAASRKSSAELDALAGTDLVHVPVDLTDPEAPGQVVARAVEEFGGLDVLVNNAGGPPPGAKLPRFGFLTPTDADWREMFEFNLFSAVRAIRAAVPVMLGRGGGAIVNVSSGVARQPAAMNVDYSAAKAGLNNLTKALSEEYGPQGIRVNTVSPGPVLTAWWTEEGGAADIIAGQAGTDRESVITTVAPQMMGLTTGRLVDPQEIADVVALLASPRSGSTTGTEFAVDGGFLKAV</sequence>
<dbReference type="Proteomes" id="UP000627984">
    <property type="component" value="Unassembled WGS sequence"/>
</dbReference>
<evidence type="ECO:0000313" key="4">
    <source>
        <dbReference type="EMBL" id="GGK81031.1"/>
    </source>
</evidence>
<accession>A0AA37BK53</accession>
<dbReference type="PANTHER" id="PTHR43669:SF3">
    <property type="entry name" value="ALCOHOL DEHYDROGENASE, PUTATIVE (AFU_ORTHOLOGUE AFUA_3G03445)-RELATED"/>
    <property type="match status" value="1"/>
</dbReference>
<dbReference type="Gene3D" id="3.40.50.720">
    <property type="entry name" value="NAD(P)-binding Rossmann-like Domain"/>
    <property type="match status" value="1"/>
</dbReference>
<gene>
    <name evidence="4" type="primary">fabG</name>
    <name evidence="4" type="ORF">GCM10010126_45450</name>
</gene>
<reference evidence="4" key="1">
    <citation type="journal article" date="2014" name="Int. J. Syst. Evol. Microbiol.">
        <title>Complete genome sequence of Corynebacterium casei LMG S-19264T (=DSM 44701T), isolated from a smear-ripened cheese.</title>
        <authorList>
            <consortium name="US DOE Joint Genome Institute (JGI-PGF)"/>
            <person name="Walter F."/>
            <person name="Albersmeier A."/>
            <person name="Kalinowski J."/>
            <person name="Ruckert C."/>
        </authorList>
    </citation>
    <scope>NUCLEOTIDE SEQUENCE</scope>
    <source>
        <strain evidence="4">JCM 3093</strain>
    </source>
</reference>
<dbReference type="SUPFAM" id="SSF51735">
    <property type="entry name" value="NAD(P)-binding Rossmann-fold domains"/>
    <property type="match status" value="1"/>
</dbReference>
<comment type="caution">
    <text evidence="4">The sequence shown here is derived from an EMBL/GenBank/DDBJ whole genome shotgun (WGS) entry which is preliminary data.</text>
</comment>
<comment type="similarity">
    <text evidence="1 3">Belongs to the short-chain dehydrogenases/reductases (SDR) family.</text>
</comment>
<dbReference type="FunFam" id="3.40.50.720:FF:000084">
    <property type="entry name" value="Short-chain dehydrogenase reductase"/>
    <property type="match status" value="1"/>
</dbReference>
<evidence type="ECO:0000256" key="1">
    <source>
        <dbReference type="ARBA" id="ARBA00006484"/>
    </source>
</evidence>